<dbReference type="PROSITE" id="PS51112">
    <property type="entry name" value="AMMECR1"/>
    <property type="match status" value="1"/>
</dbReference>
<evidence type="ECO:0000313" key="2">
    <source>
        <dbReference type="EMBL" id="AUN94888.1"/>
    </source>
</evidence>
<dbReference type="InterPro" id="IPR036071">
    <property type="entry name" value="AMMECR1_dom_sf"/>
</dbReference>
<dbReference type="SUPFAM" id="SSF143447">
    <property type="entry name" value="AMMECR1-like"/>
    <property type="match status" value="1"/>
</dbReference>
<dbReference type="PANTHER" id="PTHR13016:SF0">
    <property type="entry name" value="AMME SYNDROME CANDIDATE GENE 1 PROTEIN"/>
    <property type="match status" value="1"/>
</dbReference>
<dbReference type="InterPro" id="IPR023473">
    <property type="entry name" value="AMMECR1"/>
</dbReference>
<feature type="domain" description="AMMECR1" evidence="1">
    <location>
        <begin position="6"/>
        <end position="182"/>
    </location>
</feature>
<organism evidence="2 3">
    <name type="scientific">Pseudazoarcus pumilus</name>
    <dbReference type="NCBI Taxonomy" id="2067960"/>
    <lineage>
        <taxon>Bacteria</taxon>
        <taxon>Pseudomonadati</taxon>
        <taxon>Pseudomonadota</taxon>
        <taxon>Betaproteobacteria</taxon>
        <taxon>Rhodocyclales</taxon>
        <taxon>Zoogloeaceae</taxon>
        <taxon>Pseudazoarcus</taxon>
    </lineage>
</organism>
<reference evidence="2 3" key="1">
    <citation type="submission" date="2018-01" db="EMBL/GenBank/DDBJ databases">
        <authorList>
            <person name="Fu G.-Y."/>
        </authorList>
    </citation>
    <scope>NUCLEOTIDE SEQUENCE [LARGE SCALE GENOMIC DNA]</scope>
    <source>
        <strain evidence="2 3">SY39</strain>
    </source>
</reference>
<dbReference type="InterPro" id="IPR002733">
    <property type="entry name" value="AMMECR1_domain"/>
</dbReference>
<dbReference type="AlphaFoldDB" id="A0A2I6S6L6"/>
<evidence type="ECO:0000313" key="3">
    <source>
        <dbReference type="Proteomes" id="UP000242205"/>
    </source>
</evidence>
<proteinExistence type="predicted"/>
<dbReference type="InterPro" id="IPR027485">
    <property type="entry name" value="AMMECR1_N"/>
</dbReference>
<protein>
    <submittedName>
        <fullName evidence="2">AmmeMemoRadiSam system protein A</fullName>
    </submittedName>
</protein>
<gene>
    <name evidence="2" type="ORF">C0099_08065</name>
</gene>
<accession>A0A2I6S6L6</accession>
<dbReference type="EMBL" id="CP025682">
    <property type="protein sequence ID" value="AUN94888.1"/>
    <property type="molecule type" value="Genomic_DNA"/>
</dbReference>
<dbReference type="NCBIfam" id="TIGR04335">
    <property type="entry name" value="AmmeMemoSam_A"/>
    <property type="match status" value="1"/>
</dbReference>
<dbReference type="Pfam" id="PF01871">
    <property type="entry name" value="AMMECR1"/>
    <property type="match status" value="1"/>
</dbReference>
<evidence type="ECO:0000259" key="1">
    <source>
        <dbReference type="PROSITE" id="PS51112"/>
    </source>
</evidence>
<sequence length="182" mass="19726">MPSDIDPGPALIARARAAIAAHLNIATPPPPEHRRLGERGASFITLHHDGRLRGCVGSVRARRSLGEDIDENAVAAASRDPRFAPLEADEFEHLQIEVSVLSRPELLATPGEAALLEVLRPGEHGVILHGGCRSATFLPQVWEQLPEPSHFLGELKRKAGLAPDHPGDDLLFATFTVDKWSE</sequence>
<dbReference type="Proteomes" id="UP000242205">
    <property type="component" value="Chromosome"/>
</dbReference>
<dbReference type="RefSeq" id="WP_102246954.1">
    <property type="nucleotide sequence ID" value="NZ_CP025682.1"/>
</dbReference>
<dbReference type="PANTHER" id="PTHR13016">
    <property type="entry name" value="AMMECR1 HOMOLOG"/>
    <property type="match status" value="1"/>
</dbReference>
<dbReference type="NCBIfam" id="TIGR00296">
    <property type="entry name" value="TIGR00296 family protein"/>
    <property type="match status" value="1"/>
</dbReference>
<dbReference type="Gene3D" id="3.30.700.20">
    <property type="entry name" value="Hypothetical protein ph0010, domain 1"/>
    <property type="match status" value="1"/>
</dbReference>
<dbReference type="Gene3D" id="3.30.1490.150">
    <property type="entry name" value="Hypothetical protein ph0010, domain 2"/>
    <property type="match status" value="1"/>
</dbReference>
<dbReference type="KEGG" id="atw:C0099_08065"/>
<keyword evidence="3" id="KW-1185">Reference proteome</keyword>
<dbReference type="OrthoDB" id="9782820at2"/>
<dbReference type="InterPro" id="IPR027623">
    <property type="entry name" value="AmmeMemoSam_A"/>
</dbReference>
<name>A0A2I6S6L6_9RHOO</name>